<feature type="signal peptide" evidence="1">
    <location>
        <begin position="1"/>
        <end position="16"/>
    </location>
</feature>
<comment type="caution">
    <text evidence="2">The sequence shown here is derived from an EMBL/GenBank/DDBJ whole genome shotgun (WGS) entry which is preliminary data.</text>
</comment>
<evidence type="ECO:0008006" key="4">
    <source>
        <dbReference type="Google" id="ProtNLM"/>
    </source>
</evidence>
<gene>
    <name evidence="2" type="ORF">HOLleu_16852</name>
</gene>
<protein>
    <recommendedName>
        <fullName evidence="4">Secreted protein</fullName>
    </recommendedName>
</protein>
<feature type="chain" id="PRO_5040344787" description="Secreted protein" evidence="1">
    <location>
        <begin position="17"/>
        <end position="73"/>
    </location>
</feature>
<sequence length="73" mass="8722">MCFSSISTLLLFSCISLPLDEESIRETSWNFPQTFSTFYNLQTYTHTHTHTHIYIYIYIYIYTVRRSTSPVKI</sequence>
<keyword evidence="1" id="KW-0732">Signal</keyword>
<proteinExistence type="predicted"/>
<dbReference type="Proteomes" id="UP001152320">
    <property type="component" value="Chromosome 7"/>
</dbReference>
<evidence type="ECO:0000256" key="1">
    <source>
        <dbReference type="SAM" id="SignalP"/>
    </source>
</evidence>
<organism evidence="2 3">
    <name type="scientific">Holothuria leucospilota</name>
    <name type="common">Black long sea cucumber</name>
    <name type="synonym">Mertensiothuria leucospilota</name>
    <dbReference type="NCBI Taxonomy" id="206669"/>
    <lineage>
        <taxon>Eukaryota</taxon>
        <taxon>Metazoa</taxon>
        <taxon>Echinodermata</taxon>
        <taxon>Eleutherozoa</taxon>
        <taxon>Echinozoa</taxon>
        <taxon>Holothuroidea</taxon>
        <taxon>Aspidochirotacea</taxon>
        <taxon>Aspidochirotida</taxon>
        <taxon>Holothuriidae</taxon>
        <taxon>Holothuria</taxon>
    </lineage>
</organism>
<name>A0A9Q1HAQ9_HOLLE</name>
<reference evidence="2" key="1">
    <citation type="submission" date="2021-10" db="EMBL/GenBank/DDBJ databases">
        <title>Tropical sea cucumber genome reveals ecological adaptation and Cuvierian tubules defense mechanism.</title>
        <authorList>
            <person name="Chen T."/>
        </authorList>
    </citation>
    <scope>NUCLEOTIDE SEQUENCE</scope>
    <source>
        <strain evidence="2">Nanhai2018</strain>
        <tissue evidence="2">Muscle</tissue>
    </source>
</reference>
<dbReference type="EMBL" id="JAIZAY010000007">
    <property type="protein sequence ID" value="KAJ8039209.1"/>
    <property type="molecule type" value="Genomic_DNA"/>
</dbReference>
<dbReference type="AlphaFoldDB" id="A0A9Q1HAQ9"/>
<evidence type="ECO:0000313" key="2">
    <source>
        <dbReference type="EMBL" id="KAJ8039209.1"/>
    </source>
</evidence>
<accession>A0A9Q1HAQ9</accession>
<keyword evidence="3" id="KW-1185">Reference proteome</keyword>
<evidence type="ECO:0000313" key="3">
    <source>
        <dbReference type="Proteomes" id="UP001152320"/>
    </source>
</evidence>